<name>A0A0M3T1L2_9GAMM</name>
<reference evidence="2 3" key="1">
    <citation type="journal article" date="2015" name="Genome Announc.">
        <title>Genome Sequence of 'Candidatus Thioglobus singularis' Strain PS1, a Mixotroph from the SUP05 Clade of Marine Gammaproteobacteria.</title>
        <authorList>
            <person name="Marshall K.T."/>
            <person name="Morris R.M."/>
        </authorList>
    </citation>
    <scope>NUCLEOTIDE SEQUENCE [LARGE SCALE GENOMIC DNA]</scope>
    <source>
        <strain evidence="2 3">PS1</strain>
    </source>
</reference>
<accession>A0A0M3T1L2</accession>
<dbReference type="AlphaFoldDB" id="A0A0M3T1L2"/>
<dbReference type="InterPro" id="IPR024203">
    <property type="entry name" value="Deoxy-glucuronate_isom_IolB"/>
</dbReference>
<sequence length="279" mass="31530">MHIPHHNNNNKAIVDCNNEIVPLCYFNIVKLSVGESFTYQLSDYETCIVPATGSVDVQVQGQTFKAVGKRNHIWEADPEGVYVPVGCEAKLVCISDEVEVFISGAKHDQTHDAFVIRQKDIDKVQYGSDDTKTHRKIKHILGKDPAGKVGKLLVSELFTVGEGGWSGFPPHKHETDMLPDESRHNEVYNFRFNPSNGFGAQFLTPDGEDFGPIYHVRDGSTFFFDKGYHPCVAAPGFEMYYFTILAGETQRPLHMNYQKEYAYQLETIPGMQDMLNKFK</sequence>
<dbReference type="PANTHER" id="PTHR39193:SF1">
    <property type="entry name" value="5-DEOXY-GLUCURONATE ISOMERASE"/>
    <property type="match status" value="1"/>
</dbReference>
<dbReference type="InterPro" id="IPR011051">
    <property type="entry name" value="RmlC_Cupin_sf"/>
</dbReference>
<dbReference type="GO" id="GO:0008880">
    <property type="term" value="F:glucuronate isomerase activity"/>
    <property type="evidence" value="ECO:0007669"/>
    <property type="project" value="InterPro"/>
</dbReference>
<keyword evidence="3" id="KW-1185">Reference proteome</keyword>
<organism evidence="2 3">
    <name type="scientific">Candidatus Pseudothioglobus singularis PS1</name>
    <dbReference type="NCBI Taxonomy" id="1125411"/>
    <lineage>
        <taxon>Bacteria</taxon>
        <taxon>Pseudomonadati</taxon>
        <taxon>Pseudomonadota</taxon>
        <taxon>Gammaproteobacteria</taxon>
        <taxon>Candidatus Pseudothioglobaceae</taxon>
        <taxon>Candidatus Pseudothioglobus</taxon>
    </lineage>
</organism>
<keyword evidence="1" id="KW-0413">Isomerase</keyword>
<dbReference type="STRING" id="1125411.W908_01030"/>
<evidence type="ECO:0000313" key="3">
    <source>
        <dbReference type="Proteomes" id="UP000068905"/>
    </source>
</evidence>
<dbReference type="OrthoDB" id="6121073at2"/>
<dbReference type="RefSeq" id="WP_053819597.1">
    <property type="nucleotide sequence ID" value="NZ_CP006911.1"/>
</dbReference>
<proteinExistence type="predicted"/>
<dbReference type="KEGG" id="tsn:W908_01030"/>
<protein>
    <submittedName>
        <fullName evidence="2">Myo-inositol catabolism IolB protein</fullName>
    </submittedName>
</protein>
<evidence type="ECO:0000313" key="2">
    <source>
        <dbReference type="EMBL" id="ALE01311.1"/>
    </source>
</evidence>
<dbReference type="InterPro" id="IPR021120">
    <property type="entry name" value="KduI/IolB_isomerase"/>
</dbReference>
<dbReference type="Gene3D" id="2.60.120.10">
    <property type="entry name" value="Jelly Rolls"/>
    <property type="match status" value="2"/>
</dbReference>
<dbReference type="PATRIC" id="fig|1125411.7.peg.203"/>
<dbReference type="GO" id="GO:0019310">
    <property type="term" value="P:inositol catabolic process"/>
    <property type="evidence" value="ECO:0007669"/>
    <property type="project" value="InterPro"/>
</dbReference>
<gene>
    <name evidence="2" type="ORF">W908_01030</name>
</gene>
<dbReference type="EMBL" id="CP006911">
    <property type="protein sequence ID" value="ALE01311.1"/>
    <property type="molecule type" value="Genomic_DNA"/>
</dbReference>
<dbReference type="Pfam" id="PF04962">
    <property type="entry name" value="KduI"/>
    <property type="match status" value="1"/>
</dbReference>
<dbReference type="InterPro" id="IPR014710">
    <property type="entry name" value="RmlC-like_jellyroll"/>
</dbReference>
<dbReference type="SUPFAM" id="SSF51182">
    <property type="entry name" value="RmlC-like cupins"/>
    <property type="match status" value="1"/>
</dbReference>
<evidence type="ECO:0000256" key="1">
    <source>
        <dbReference type="ARBA" id="ARBA00023235"/>
    </source>
</evidence>
<dbReference type="Proteomes" id="UP000068905">
    <property type="component" value="Chromosome"/>
</dbReference>
<dbReference type="PIRSF" id="PIRSF036628">
    <property type="entry name" value="IolB"/>
    <property type="match status" value="1"/>
</dbReference>
<dbReference type="PANTHER" id="PTHR39193">
    <property type="entry name" value="5-DEOXY-GLUCURONATE ISOMERASE"/>
    <property type="match status" value="1"/>
</dbReference>